<evidence type="ECO:0000313" key="5">
    <source>
        <dbReference type="Proteomes" id="UP001177023"/>
    </source>
</evidence>
<dbReference type="GO" id="GO:0016020">
    <property type="term" value="C:membrane"/>
    <property type="evidence" value="ECO:0007669"/>
    <property type="project" value="UniProtKB-SubCell"/>
</dbReference>
<organism evidence="4 5">
    <name type="scientific">Mesorhabditis spiculigera</name>
    <dbReference type="NCBI Taxonomy" id="96644"/>
    <lineage>
        <taxon>Eukaryota</taxon>
        <taxon>Metazoa</taxon>
        <taxon>Ecdysozoa</taxon>
        <taxon>Nematoda</taxon>
        <taxon>Chromadorea</taxon>
        <taxon>Rhabditida</taxon>
        <taxon>Rhabditina</taxon>
        <taxon>Rhabditomorpha</taxon>
        <taxon>Rhabditoidea</taxon>
        <taxon>Rhabditidae</taxon>
        <taxon>Mesorhabditinae</taxon>
        <taxon>Mesorhabditis</taxon>
    </lineage>
</organism>
<dbReference type="PANTHER" id="PTHR13005">
    <property type="entry name" value="CYSTEINE-RICH HYDROPHOBIC DOMAIN PROTEIN BRAIN X-LINKED PROTEIN"/>
    <property type="match status" value="1"/>
</dbReference>
<evidence type="ECO:0000256" key="2">
    <source>
        <dbReference type="ARBA" id="ARBA00023136"/>
    </source>
</evidence>
<dbReference type="Proteomes" id="UP001177023">
    <property type="component" value="Unassembled WGS sequence"/>
</dbReference>
<feature type="domain" description="Golgin subfamily A member 7/ERF4" evidence="3">
    <location>
        <begin position="98"/>
        <end position="187"/>
    </location>
</feature>
<name>A0AA36D725_9BILA</name>
<evidence type="ECO:0000259" key="3">
    <source>
        <dbReference type="Pfam" id="PF10256"/>
    </source>
</evidence>
<protein>
    <recommendedName>
        <fullName evidence="3">Golgin subfamily A member 7/ERF4 domain-containing protein</fullName>
    </recommendedName>
</protein>
<reference evidence="4" key="1">
    <citation type="submission" date="2023-06" db="EMBL/GenBank/DDBJ databases">
        <authorList>
            <person name="Delattre M."/>
        </authorList>
    </citation>
    <scope>NUCLEOTIDE SEQUENCE</scope>
    <source>
        <strain evidence="4">AF72</strain>
    </source>
</reference>
<evidence type="ECO:0000256" key="1">
    <source>
        <dbReference type="ARBA" id="ARBA00004370"/>
    </source>
</evidence>
<feature type="non-terminal residue" evidence="4">
    <location>
        <position position="216"/>
    </location>
</feature>
<dbReference type="InterPro" id="IPR039735">
    <property type="entry name" value="CHIC1/2"/>
</dbReference>
<comment type="subcellular location">
    <subcellularLocation>
        <location evidence="1">Membrane</location>
    </subcellularLocation>
</comment>
<accession>A0AA36D725</accession>
<dbReference type="InterPro" id="IPR019383">
    <property type="entry name" value="Golgin_A_7/ERF4"/>
</dbReference>
<dbReference type="EMBL" id="CATQJA010002662">
    <property type="protein sequence ID" value="CAJ0580889.1"/>
    <property type="molecule type" value="Genomic_DNA"/>
</dbReference>
<dbReference type="Pfam" id="PF10256">
    <property type="entry name" value="Erf4"/>
    <property type="match status" value="1"/>
</dbReference>
<proteinExistence type="predicted"/>
<dbReference type="PANTHER" id="PTHR13005:SF4">
    <property type="entry name" value="CYSTEINE-RICH HYDROPHOBIC PROTEIN"/>
    <property type="match status" value="1"/>
</dbReference>
<gene>
    <name evidence="4" type="ORF">MSPICULIGERA_LOCUS19064</name>
</gene>
<comment type="caution">
    <text evidence="4">The sequence shown here is derived from an EMBL/GenBank/DDBJ whole genome shotgun (WGS) entry which is preliminary data.</text>
</comment>
<keyword evidence="5" id="KW-1185">Reference proteome</keyword>
<dbReference type="AlphaFoldDB" id="A0AA36D725"/>
<keyword evidence="2" id="KW-0472">Membrane</keyword>
<evidence type="ECO:0000313" key="4">
    <source>
        <dbReference type="EMBL" id="CAJ0580889.1"/>
    </source>
</evidence>
<sequence>MNECMSNGLRGVNGPSDGYVVPHRAVGERFGTMPGDQYDREPGQKAWLARMAFRASFESDEIEQMSSTSTEDVPLTLKKEPIIIKGVGHITLFGLNSRFDTDFPAALVGRVAPEELTATLRRINLVLKRHVEVSGRWLIGGLLLCCCSLGCSMWPVICLSRRAVAALEKTLDYENHHLYHKLGMHWSLGRRNVDSRLSEYVLLLDYIPKLPLLVPD</sequence>